<dbReference type="SMART" id="SM00829">
    <property type="entry name" value="PKS_ER"/>
    <property type="match status" value="1"/>
</dbReference>
<dbReference type="InterPro" id="IPR009081">
    <property type="entry name" value="PP-bd_ACP"/>
</dbReference>
<dbReference type="InterPro" id="IPR016035">
    <property type="entry name" value="Acyl_Trfase/lysoPLipase"/>
</dbReference>
<dbReference type="SMART" id="SM00826">
    <property type="entry name" value="PKS_DH"/>
    <property type="match status" value="1"/>
</dbReference>
<dbReference type="Gene3D" id="3.30.70.3290">
    <property type="match status" value="2"/>
</dbReference>
<dbReference type="SMART" id="SM00822">
    <property type="entry name" value="PKS_KR"/>
    <property type="match status" value="1"/>
</dbReference>
<evidence type="ECO:0000313" key="13">
    <source>
        <dbReference type="EMBL" id="MFC5058648.1"/>
    </source>
</evidence>
<dbReference type="SMART" id="SM00827">
    <property type="entry name" value="PKS_AT"/>
    <property type="match status" value="2"/>
</dbReference>
<dbReference type="SUPFAM" id="SSF53901">
    <property type="entry name" value="Thiolase-like"/>
    <property type="match status" value="2"/>
</dbReference>
<dbReference type="Pfam" id="PF21089">
    <property type="entry name" value="PKS_DH_N"/>
    <property type="match status" value="1"/>
</dbReference>
<dbReference type="PROSITE" id="PS52004">
    <property type="entry name" value="KS3_2"/>
    <property type="match status" value="2"/>
</dbReference>
<dbReference type="InterPro" id="IPR020807">
    <property type="entry name" value="PKS_DH"/>
</dbReference>
<dbReference type="PANTHER" id="PTHR43775">
    <property type="entry name" value="FATTY ACID SYNTHASE"/>
    <property type="match status" value="1"/>
</dbReference>
<keyword evidence="5" id="KW-0808">Transferase</keyword>
<dbReference type="Pfam" id="PF00550">
    <property type="entry name" value="PP-binding"/>
    <property type="match status" value="2"/>
</dbReference>
<feature type="region of interest" description="C-terminal hotdog fold" evidence="9">
    <location>
        <begin position="2416"/>
        <end position="2553"/>
    </location>
</feature>
<keyword evidence="4" id="KW-0597">Phosphoprotein</keyword>
<proteinExistence type="predicted"/>
<dbReference type="Pfam" id="PF08240">
    <property type="entry name" value="ADH_N"/>
    <property type="match status" value="1"/>
</dbReference>
<evidence type="ECO:0000256" key="1">
    <source>
        <dbReference type="ARBA" id="ARBA00001957"/>
    </source>
</evidence>
<evidence type="ECO:0000256" key="2">
    <source>
        <dbReference type="ARBA" id="ARBA00004792"/>
    </source>
</evidence>
<gene>
    <name evidence="13" type="ORF">ACFPFM_33480</name>
</gene>
<comment type="cofactor">
    <cofactor evidence="1">
        <name>pantetheine 4'-phosphate</name>
        <dbReference type="ChEBI" id="CHEBI:47942"/>
    </cofactor>
</comment>
<dbReference type="InterPro" id="IPR036736">
    <property type="entry name" value="ACP-like_sf"/>
</dbReference>
<dbReference type="PANTHER" id="PTHR43775:SF51">
    <property type="entry name" value="INACTIVE PHENOLPHTHIOCEROL SYNTHESIS POLYKETIDE SYNTHASE TYPE I PKS1-RELATED"/>
    <property type="match status" value="1"/>
</dbReference>
<dbReference type="Pfam" id="PF00109">
    <property type="entry name" value="ketoacyl-synt"/>
    <property type="match status" value="2"/>
</dbReference>
<dbReference type="Gene3D" id="3.40.50.720">
    <property type="entry name" value="NAD(P)-binding Rossmann-like Domain"/>
    <property type="match status" value="3"/>
</dbReference>
<dbReference type="InterPro" id="IPR002364">
    <property type="entry name" value="Quin_OxRdtase/zeta-crystal_CS"/>
</dbReference>
<dbReference type="Pfam" id="PF08659">
    <property type="entry name" value="KR"/>
    <property type="match status" value="2"/>
</dbReference>
<comment type="pathway">
    <text evidence="2">Antibiotic biosynthesis.</text>
</comment>
<evidence type="ECO:0000256" key="4">
    <source>
        <dbReference type="ARBA" id="ARBA00022553"/>
    </source>
</evidence>
<evidence type="ECO:0000256" key="5">
    <source>
        <dbReference type="ARBA" id="ARBA00022679"/>
    </source>
</evidence>
<dbReference type="InterPro" id="IPR049900">
    <property type="entry name" value="PKS_mFAS_DH"/>
</dbReference>
<dbReference type="InterPro" id="IPR016039">
    <property type="entry name" value="Thiolase-like"/>
</dbReference>
<keyword evidence="8" id="KW-0012">Acyltransferase</keyword>
<dbReference type="PROSITE" id="PS01162">
    <property type="entry name" value="QOR_ZETA_CRYSTAL"/>
    <property type="match status" value="1"/>
</dbReference>
<dbReference type="Gene3D" id="3.90.180.10">
    <property type="entry name" value="Medium-chain alcohol dehydrogenases, catalytic domain"/>
    <property type="match status" value="1"/>
</dbReference>
<dbReference type="SUPFAM" id="SSF55048">
    <property type="entry name" value="Probable ACP-binding domain of malonyl-CoA ACP transacylase"/>
    <property type="match status" value="2"/>
</dbReference>
<feature type="domain" description="Carrier" evidence="10">
    <location>
        <begin position="1314"/>
        <end position="1389"/>
    </location>
</feature>
<dbReference type="InterPro" id="IPR036291">
    <property type="entry name" value="NAD(P)-bd_dom_sf"/>
</dbReference>
<dbReference type="SMART" id="SM00825">
    <property type="entry name" value="PKS_KS"/>
    <property type="match status" value="2"/>
</dbReference>
<dbReference type="InterPro" id="IPR014043">
    <property type="entry name" value="Acyl_transferase_dom"/>
</dbReference>
<evidence type="ECO:0000259" key="10">
    <source>
        <dbReference type="PROSITE" id="PS50075"/>
    </source>
</evidence>
<comment type="caution">
    <text evidence="13">The sequence shown here is derived from an EMBL/GenBank/DDBJ whole genome shotgun (WGS) entry which is preliminary data.</text>
</comment>
<dbReference type="Gene3D" id="3.40.50.11460">
    <property type="match status" value="1"/>
</dbReference>
<evidence type="ECO:0000256" key="9">
    <source>
        <dbReference type="PROSITE-ProRule" id="PRU01363"/>
    </source>
</evidence>
<evidence type="ECO:0000256" key="6">
    <source>
        <dbReference type="ARBA" id="ARBA00023194"/>
    </source>
</evidence>
<feature type="domain" description="PKS/mFAS DH" evidence="12">
    <location>
        <begin position="2286"/>
        <end position="2553"/>
    </location>
</feature>
<dbReference type="Proteomes" id="UP001595833">
    <property type="component" value="Unassembled WGS sequence"/>
</dbReference>
<name>A0ABV9Y8V5_9PSEU</name>
<dbReference type="PROSITE" id="PS50075">
    <property type="entry name" value="CARRIER"/>
    <property type="match status" value="2"/>
</dbReference>
<sequence>MKAATQGNVMADTSEGRLREYLRRAMTDLHTAREQVKVLGDRVREPVAIVGAGCRYPGGARTPEQLWDLVSSGTDAVGACPVDRGWDSDAVGGFLHDAGEFDAGFFGISPREAVAMDPQQRLLLEVSWEAVERAGVDPKSLRGSNTGVYMGLMHHDYAAGHPAEDAETAGFLGTGTAGSVASGRISFLLGLEGPAITVDTACSSSLVALHLAVKALRSGECDVALAGGATVMAEPGIFVEFARQGGLAGDGRCKAFSDDADGTGWAEGVGVLVLMRLSDALEQGRPVLAVVRGSAVNQDGASNGLTAPHGPSQERVIRAALKDAGLSTSDVDVVEAHGTGTKLGDPIEARALLATYGRGGRRVWLGSLKSNIGHAQAAAGVGGVIKVLQAMRHATLPATLHVDRPTTVVDWESGSVELLARKQAWPRGERPRRAAVSSFGISGTNAHVVLEEAPESEPEPLPSGDFPAPWVVSARSAEALTAQADRLADWIAGRQDVAGDRVARALAVSRSVFEHRAVVLESGADGLEALRDGRVREDVVVGTGELATGRTVWVFPGQGWQWAGMATRLLEDSEVFAARWAECERALAPLVGWSLTEVATGGGEPVGADVVQPLCFAFMVSLAEVWRAWGCVPDAVVGHSQGEVAAAVVAGALSLDDGARVIARRSRLVARRLAGRGAMASVGLPAAEAEELVSRWEGLVVAAENSPVSSVVAGDTEALAELLRECERRGVRSRRIEVDYASHSPHADLVAAELAEELADVAPRSAHVPIYSAVDAAVIDGTRLDGGHWFRNLRLPVRFAGAVRALLDDGFTTFVELSAHPVLVNAVEETAESSPVPICAVGSLRRGDGGVRGLVRSCAHGWVRGLGVRWADVLPERAPARDLPTYAFQRRHFWLRGRPAERAFDPHCHRVGWQRLALPGSARLRGRWLVAGSGDFAERLAASMAEHGAEVVRRRPGSGRLPEDLTGVVALPGPDAVAATLALLGGLTGRVRCWIVTRGGVALDAGETVSDTGALLGALGRVAAAELTGPRCALLDVAAECSPAALIPALGADEDHVAVRPSGVFGRRLVRIPATEPWRPGGTVVLVDERRDERVTTELDGLLRAAGAERVVRASAGDVARLVADLRPSTVVVMPGVPPFARLTGTSTSALAEAVDLRTSAARHVATLLRDGDPTKVVLFSSVSGVWGGAGQAGYAMGSAVLDALAHGLRARGVHALSVSWTPWRGADPGVDEDALRAVGINPLEPGEAFHALCRAVASGASTAMIGDVDWQRLAATLMAGRSSLLDELAGARSRSETGGAGRLRALPDARRRQEVRGLVLDAVVAVLGADGRQAVAPGLPFLDQGLTSVGGVELRNRLQAGTGLALPATLVFDHPTPQRVIDHLVELLGAAGATPEATGESAPDDEPIAIVGMGCRFPGSVATPADLWELVSAGRDGTSGLPDGRGWALGDLTGDADLPGTTYCARGGFLDGADLFDAEFFGISPREARAMDPQQRLLLEVSVEAVEHAGFDLGALRGSRTGVFVGGNGQHYLPLARQDELAGYWGTGNAASVMSGRVSYALGLEGPAITVDTACSSSLVAMHWAARALRSGECDVALAGGVTVMSTPDVLTEFSRQGALAPDGRCKPFSDAADGFGAAEGVGVVVLMRLSDALRQGRQVLALVRGSAVNQDGASNGLTAPNGPSQERVIRAALADAGLGPSDVDVVEAHGTGTELGDPIEAQALLATYGQRPGERPLWLGSLKSNIGHTQAAAGVAGVIKVVLAFKHGVLPRTLHADRPTSVVDWSSGSVALLAENQEWPRGERPRRAAVSSFGMSGTNAHLVLEEPPATRPVAAREPVPVPWVLSARSARGLRAQAAKLAARPGLDPVPVALALATTRTAFEHRAVLHVDAPTELVALAGGEPATTTVIGQVAGGGGRTAWLFPGQGWQWRGMATGLLAESPVFAARLAECSAALEPHLGWSVLDRLREGGDVDGPAATVQPQCFAVMVSLAEVWRSWGVEPDAVAGHSQGEVAAAVVAGALSLADGARVIATRAKIIDAELGGRGGMMSVALSGAETAELIAPWSADLAVAAINGPASTAVAGSGGALDEVLAECDRRGVRARRIPVGFASHCAQVEAVRDELVDALRDLAPAAASVAWYSTVDARVLDGAEAGAEYWYRNLRQRVRFEETVRRLAADGFDGFVEISGHPALVPAVQEVLDPDPSVVVGSLRRDEGGLARLVRSAAEGWVRGLPFDWSRLLPTAPGPPAELPTYAFQHERYWAEQPAPAAAAGAFGLTEEGHPLLAGALDLPAGGVVWTARLDPGATPWLLDHRLLGQVVVPGAVFTELALVACTRVGAAGLRELELSAPLALSGEEAVWLRLVVSPPEADGCRTAVIHSRPDTGAEQWTEHAQAVLAPSVAEDAEVPVVTAVPIDVDGFYLGLADQGYQYGPAFRCVRSGRLADGVVLAEVELPARTGADGFLLHPALLDAAVQCAALGGFFPDDGLIRVPHVLRDVRLRTGGSRRLLVSVSRAGEDAVRVQCADESGGPVCLIGELVMTAIEPRRLVEAAEELLHHVEWVPAALPAVRPAGRWAIAGDDDELAAAVRAAGAELVQDRPDVVLAVVRAEGPEIAAVRDASTRALALLQRWLPTPAHLLIVTEGFTTGDPAAAAVWGLVRSAQSEEPGRITLLDQFPADPAVLLAAAAGDEPRYAVVAGQVCAPGLTSAVDGALRPPAAGWRLETGDGTFDGLRLVASPQGRATLEEGQLRVAQRAAGLNFRDTLIALGVYPGEASTGVEGAGVVVEVGPGVRGFEVGDRVFGLFDGAFGDLVVADARTVALMPPDWSFTDAASVPAAFLSAFYALRHLAELESGQSVLIHAAAGGVGMAAVQVARGIGAEVYATASPGKWDVVRGLGVPGTHLASSRTTEFGAAFRATSGRGVDVVLNSLTGEFVDTSLAVLADGGRFVELGKADVRDAAEVAATHRGARYQAFELVDAGPELIGAMLAELLEMFGDGRLRLLPVRTCELSGLADAFRGLSQARHVGKVVCVLPPSFTPHGTTVITGGTGHLGGVIARHLVAVHGVRHLVLAGRSGEAPALAAELASHGAEVEVVACDVADRESVRALLADRPVTAVVHAAGVLDDATVATATTGQLAAVRGPKVDGAVHLHELTAHLDLTAFVLVSSAAAVLGGPGQGAYAAANGFLDSFAGRLRERGVPAVAAAWGLVSGANRMTGHIDQTALRERMARGGVLPLAEGEVGPLFDAALRAGPPAVAAIRFDRARSRAGNAAAVPEGREETTVPDLAGVAPERRREVLLDLVLTHAAAVLGRAGQAGERTAFRDLGFDSLSSVELRNRLAGLTGLRLPAALVFAHPTPVALADFLHEELFPVERPAVVLELERVEAAVRALAGQHPPDTGGVDVGARLAALTAQWAALLGEHDQGAADLESAADDDIFAYLDQRFGAS</sequence>
<dbReference type="Gene3D" id="3.40.366.10">
    <property type="entry name" value="Malonyl-Coenzyme A Acyl Carrier Protein, domain 2"/>
    <property type="match status" value="2"/>
</dbReference>
<dbReference type="InterPro" id="IPR042104">
    <property type="entry name" value="PKS_dehydratase_sf"/>
</dbReference>
<organism evidence="13 14">
    <name type="scientific">Saccharothrix xinjiangensis</name>
    <dbReference type="NCBI Taxonomy" id="204798"/>
    <lineage>
        <taxon>Bacteria</taxon>
        <taxon>Bacillati</taxon>
        <taxon>Actinomycetota</taxon>
        <taxon>Actinomycetes</taxon>
        <taxon>Pseudonocardiales</taxon>
        <taxon>Pseudonocardiaceae</taxon>
        <taxon>Saccharothrix</taxon>
    </lineage>
</organism>
<evidence type="ECO:0000259" key="11">
    <source>
        <dbReference type="PROSITE" id="PS52004"/>
    </source>
</evidence>
<feature type="region of interest" description="N-terminal hotdog fold" evidence="9">
    <location>
        <begin position="2286"/>
        <end position="2408"/>
    </location>
</feature>
<dbReference type="CDD" id="cd00833">
    <property type="entry name" value="PKS"/>
    <property type="match status" value="2"/>
</dbReference>
<dbReference type="Pfam" id="PF00698">
    <property type="entry name" value="Acyl_transf_1"/>
    <property type="match status" value="2"/>
</dbReference>
<dbReference type="InterPro" id="IPR057326">
    <property type="entry name" value="KR_dom"/>
</dbReference>
<evidence type="ECO:0000313" key="14">
    <source>
        <dbReference type="Proteomes" id="UP001595833"/>
    </source>
</evidence>
<dbReference type="SMART" id="SM00823">
    <property type="entry name" value="PKS_PP"/>
    <property type="match status" value="2"/>
</dbReference>
<dbReference type="InterPro" id="IPR015083">
    <property type="entry name" value="NorB/c/GfsB-D-like_docking"/>
</dbReference>
<dbReference type="InterPro" id="IPR020806">
    <property type="entry name" value="PKS_PP-bd"/>
</dbReference>
<dbReference type="Pfam" id="PF13602">
    <property type="entry name" value="ADH_zinc_N_2"/>
    <property type="match status" value="1"/>
</dbReference>
<dbReference type="InterPro" id="IPR032821">
    <property type="entry name" value="PKS_assoc"/>
</dbReference>
<reference evidence="14" key="1">
    <citation type="journal article" date="2019" name="Int. J. Syst. Evol. Microbiol.">
        <title>The Global Catalogue of Microorganisms (GCM) 10K type strain sequencing project: providing services to taxonomists for standard genome sequencing and annotation.</title>
        <authorList>
            <consortium name="The Broad Institute Genomics Platform"/>
            <consortium name="The Broad Institute Genome Sequencing Center for Infectious Disease"/>
            <person name="Wu L."/>
            <person name="Ma J."/>
        </authorList>
    </citation>
    <scope>NUCLEOTIDE SEQUENCE [LARGE SCALE GENOMIC DNA]</scope>
    <source>
        <strain evidence="14">KCTC 12848</strain>
    </source>
</reference>
<dbReference type="RefSeq" id="WP_380648286.1">
    <property type="nucleotide sequence ID" value="NZ_JBHSJB010000033.1"/>
</dbReference>
<evidence type="ECO:0000256" key="7">
    <source>
        <dbReference type="ARBA" id="ARBA00023268"/>
    </source>
</evidence>
<dbReference type="InterPro" id="IPR014031">
    <property type="entry name" value="Ketoacyl_synth_C"/>
</dbReference>
<accession>A0ABV9Y8V5</accession>
<dbReference type="Pfam" id="PF08990">
    <property type="entry name" value="Docking"/>
    <property type="match status" value="1"/>
</dbReference>
<dbReference type="CDD" id="cd05195">
    <property type="entry name" value="enoyl_red"/>
    <property type="match status" value="1"/>
</dbReference>
<dbReference type="InterPro" id="IPR006162">
    <property type="entry name" value="Ppantetheine_attach_site"/>
</dbReference>
<feature type="domain" description="Carrier" evidence="10">
    <location>
        <begin position="3299"/>
        <end position="3375"/>
    </location>
</feature>
<feature type="active site" description="Proton donor; for dehydratase activity" evidence="9">
    <location>
        <position position="2475"/>
    </location>
</feature>
<dbReference type="SUPFAM" id="SSF50129">
    <property type="entry name" value="GroES-like"/>
    <property type="match status" value="1"/>
</dbReference>
<keyword evidence="3" id="KW-0596">Phosphopantetheine</keyword>
<dbReference type="InterPro" id="IPR049551">
    <property type="entry name" value="PKS_DH_C"/>
</dbReference>
<dbReference type="InterPro" id="IPR020843">
    <property type="entry name" value="ER"/>
</dbReference>
<dbReference type="InterPro" id="IPR050091">
    <property type="entry name" value="PKS_NRPS_Biosynth_Enz"/>
</dbReference>
<dbReference type="Pfam" id="PF02801">
    <property type="entry name" value="Ketoacyl-synt_C"/>
    <property type="match status" value="2"/>
</dbReference>
<dbReference type="InterPro" id="IPR018201">
    <property type="entry name" value="Ketoacyl_synth_AS"/>
</dbReference>
<protein>
    <submittedName>
        <fullName evidence="13">SDR family NAD(P)-dependent oxidoreductase</fullName>
    </submittedName>
</protein>
<dbReference type="InterPro" id="IPR013968">
    <property type="entry name" value="PKS_KR"/>
</dbReference>
<dbReference type="Gene3D" id="3.40.47.10">
    <property type="match status" value="2"/>
</dbReference>
<dbReference type="InterPro" id="IPR011032">
    <property type="entry name" value="GroES-like_sf"/>
</dbReference>
<dbReference type="SUPFAM" id="SSF51735">
    <property type="entry name" value="NAD(P)-binding Rossmann-fold domains"/>
    <property type="match status" value="5"/>
</dbReference>
<feature type="domain" description="Ketosynthase family 3 (KS3)" evidence="11">
    <location>
        <begin position="1406"/>
        <end position="1828"/>
    </location>
</feature>
<dbReference type="PROSITE" id="PS00012">
    <property type="entry name" value="PHOSPHOPANTETHEINE"/>
    <property type="match status" value="1"/>
</dbReference>
<dbReference type="InterPro" id="IPR014030">
    <property type="entry name" value="Ketoacyl_synth_N"/>
</dbReference>
<dbReference type="Gene3D" id="1.10.1200.10">
    <property type="entry name" value="ACP-like"/>
    <property type="match status" value="2"/>
</dbReference>
<dbReference type="InterPro" id="IPR020841">
    <property type="entry name" value="PKS_Beta-ketoAc_synthase_dom"/>
</dbReference>
<dbReference type="Pfam" id="PF14765">
    <property type="entry name" value="PS-DH"/>
    <property type="match status" value="1"/>
</dbReference>
<dbReference type="Pfam" id="PF16197">
    <property type="entry name" value="KAsynt_C_assoc"/>
    <property type="match status" value="2"/>
</dbReference>
<dbReference type="Gene3D" id="3.10.129.110">
    <property type="entry name" value="Polyketide synthase dehydratase"/>
    <property type="match status" value="1"/>
</dbReference>
<keyword evidence="7" id="KW-0511">Multifunctional enzyme</keyword>
<evidence type="ECO:0000259" key="12">
    <source>
        <dbReference type="PROSITE" id="PS52019"/>
    </source>
</evidence>
<dbReference type="PROSITE" id="PS00606">
    <property type="entry name" value="KS3_1"/>
    <property type="match status" value="2"/>
</dbReference>
<feature type="domain" description="Ketosynthase family 3 (KS3)" evidence="11">
    <location>
        <begin position="44"/>
        <end position="452"/>
    </location>
</feature>
<dbReference type="InterPro" id="IPR016036">
    <property type="entry name" value="Malonyl_transacylase_ACP-bd"/>
</dbReference>
<dbReference type="InterPro" id="IPR013154">
    <property type="entry name" value="ADH-like_N"/>
</dbReference>
<dbReference type="InterPro" id="IPR049552">
    <property type="entry name" value="PKS_DH_N"/>
</dbReference>
<dbReference type="SUPFAM" id="SSF47336">
    <property type="entry name" value="ACP-like"/>
    <property type="match status" value="2"/>
</dbReference>
<dbReference type="CDD" id="cd08952">
    <property type="entry name" value="KR_1_SDR_x"/>
    <property type="match status" value="1"/>
</dbReference>
<dbReference type="InterPro" id="IPR001227">
    <property type="entry name" value="Ac_transferase_dom_sf"/>
</dbReference>
<evidence type="ECO:0000256" key="3">
    <source>
        <dbReference type="ARBA" id="ARBA00022450"/>
    </source>
</evidence>
<keyword evidence="6" id="KW-0045">Antibiotic biosynthesis</keyword>
<keyword evidence="14" id="KW-1185">Reference proteome</keyword>
<feature type="active site" description="Proton acceptor; for dehydratase activity" evidence="9">
    <location>
        <position position="2317"/>
    </location>
</feature>
<dbReference type="PROSITE" id="PS52019">
    <property type="entry name" value="PKS_MFAS_DH"/>
    <property type="match status" value="1"/>
</dbReference>
<dbReference type="SUPFAM" id="SSF52151">
    <property type="entry name" value="FabD/lysophospholipase-like"/>
    <property type="match status" value="2"/>
</dbReference>
<dbReference type="EMBL" id="JBHSJB010000033">
    <property type="protein sequence ID" value="MFC5058648.1"/>
    <property type="molecule type" value="Genomic_DNA"/>
</dbReference>
<evidence type="ECO:0000256" key="8">
    <source>
        <dbReference type="ARBA" id="ARBA00023315"/>
    </source>
</evidence>